<feature type="transmembrane region" description="Helical" evidence="1">
    <location>
        <begin position="141"/>
        <end position="162"/>
    </location>
</feature>
<feature type="transmembrane region" description="Helical" evidence="1">
    <location>
        <begin position="242"/>
        <end position="260"/>
    </location>
</feature>
<dbReference type="Proteomes" id="UP000199516">
    <property type="component" value="Unassembled WGS sequence"/>
</dbReference>
<accession>A0A1I2FJB4</accession>
<feature type="transmembrane region" description="Helical" evidence="1">
    <location>
        <begin position="266"/>
        <end position="284"/>
    </location>
</feature>
<dbReference type="EMBL" id="FONT01000012">
    <property type="protein sequence ID" value="SFF04551.1"/>
    <property type="molecule type" value="Genomic_DNA"/>
</dbReference>
<gene>
    <name evidence="2" type="ORF">SAMN05192532_11221</name>
</gene>
<keyword evidence="1" id="KW-1133">Transmembrane helix</keyword>
<evidence type="ECO:0000313" key="2">
    <source>
        <dbReference type="EMBL" id="SFF04551.1"/>
    </source>
</evidence>
<name>A0A1I2FJB4_9BACI</name>
<dbReference type="STRING" id="930128.SAMN05192532_11221"/>
<evidence type="ECO:0000256" key="1">
    <source>
        <dbReference type="SAM" id="Phobius"/>
    </source>
</evidence>
<sequence length="298" mass="33545">MRGNVYHWQYIGTLTIRTLLSETVFLNMVVGQELSGRRRLPEKMFTASESFSSFRQQSLRRQSNLMKGIDLVSVSLYYLLGLGYTFLLAWGLFQSKKAGFFDYTNVLLLVIVGLIYDNVVIALGSSIGEGALLQQVSYARYWIHAFFTPTLILFAWSLSWKLQLPWAHRMYGKAFSFLLTIAVILYELLVTLRGLELEPNWENGVLTYESTAAEGIPVMVVVVTLFIAMTGVFLIKKFRFPWLLIGTAIMIGGGIAGAVFPDFPMMNGLEFIFIVSLLITRQFVIQQAALSSSTFSSS</sequence>
<proteinExistence type="predicted"/>
<feature type="transmembrane region" description="Helical" evidence="1">
    <location>
        <begin position="215"/>
        <end position="235"/>
    </location>
</feature>
<feature type="transmembrane region" description="Helical" evidence="1">
    <location>
        <begin position="174"/>
        <end position="195"/>
    </location>
</feature>
<evidence type="ECO:0000313" key="3">
    <source>
        <dbReference type="Proteomes" id="UP000199516"/>
    </source>
</evidence>
<keyword evidence="3" id="KW-1185">Reference proteome</keyword>
<feature type="transmembrane region" description="Helical" evidence="1">
    <location>
        <begin position="100"/>
        <end position="121"/>
    </location>
</feature>
<feature type="transmembrane region" description="Helical" evidence="1">
    <location>
        <begin position="75"/>
        <end position="93"/>
    </location>
</feature>
<keyword evidence="1" id="KW-0472">Membrane</keyword>
<dbReference type="AlphaFoldDB" id="A0A1I2FJB4"/>
<reference evidence="2 3" key="1">
    <citation type="submission" date="2016-10" db="EMBL/GenBank/DDBJ databases">
        <authorList>
            <person name="de Groot N.N."/>
        </authorList>
    </citation>
    <scope>NUCLEOTIDE SEQUENCE [LARGE SCALE GENOMIC DNA]</scope>
    <source>
        <strain evidence="2 3">DSM 23995</strain>
    </source>
</reference>
<organism evidence="2 3">
    <name type="scientific">Alteribacillus iranensis</name>
    <dbReference type="NCBI Taxonomy" id="930128"/>
    <lineage>
        <taxon>Bacteria</taxon>
        <taxon>Bacillati</taxon>
        <taxon>Bacillota</taxon>
        <taxon>Bacilli</taxon>
        <taxon>Bacillales</taxon>
        <taxon>Bacillaceae</taxon>
        <taxon>Alteribacillus</taxon>
    </lineage>
</organism>
<protein>
    <submittedName>
        <fullName evidence="2">Uncharacterized protein</fullName>
    </submittedName>
</protein>
<keyword evidence="1" id="KW-0812">Transmembrane</keyword>